<evidence type="ECO:0000256" key="2">
    <source>
        <dbReference type="SAM" id="Phobius"/>
    </source>
</evidence>
<protein>
    <recommendedName>
        <fullName evidence="5">Tfp pilus assembly protein FimV</fullName>
    </recommendedName>
</protein>
<accession>A0A370FB17</accession>
<reference evidence="3 4" key="1">
    <citation type="submission" date="2018-07" db="EMBL/GenBank/DDBJ databases">
        <title>Genomic Encyclopedia of Type Strains, Phase IV (KMG-IV): sequencing the most valuable type-strain genomes for metagenomic binning, comparative biology and taxonomic classification.</title>
        <authorList>
            <person name="Goeker M."/>
        </authorList>
    </citation>
    <scope>NUCLEOTIDE SEQUENCE [LARGE SCALE GENOMIC DNA]</scope>
    <source>
        <strain evidence="3 4">DSM 21352</strain>
    </source>
</reference>
<organism evidence="3 4">
    <name type="scientific">Pseudacidovorax intermedius</name>
    <dbReference type="NCBI Taxonomy" id="433924"/>
    <lineage>
        <taxon>Bacteria</taxon>
        <taxon>Pseudomonadati</taxon>
        <taxon>Pseudomonadota</taxon>
        <taxon>Betaproteobacteria</taxon>
        <taxon>Burkholderiales</taxon>
        <taxon>Comamonadaceae</taxon>
        <taxon>Pseudacidovorax</taxon>
    </lineage>
</organism>
<evidence type="ECO:0000256" key="1">
    <source>
        <dbReference type="SAM" id="MobiDB-lite"/>
    </source>
</evidence>
<keyword evidence="4" id="KW-1185">Reference proteome</keyword>
<gene>
    <name evidence="3" type="ORF">DFR41_109190</name>
</gene>
<proteinExistence type="predicted"/>
<evidence type="ECO:0000313" key="4">
    <source>
        <dbReference type="Proteomes" id="UP000255265"/>
    </source>
</evidence>
<dbReference type="Proteomes" id="UP000255265">
    <property type="component" value="Unassembled WGS sequence"/>
</dbReference>
<keyword evidence="2" id="KW-1133">Transmembrane helix</keyword>
<name>A0A370FB17_9BURK</name>
<keyword evidence="2" id="KW-0472">Membrane</keyword>
<feature type="region of interest" description="Disordered" evidence="1">
    <location>
        <begin position="230"/>
        <end position="264"/>
    </location>
</feature>
<sequence>MLPVAASALTIGRPEGAVWIGKPLDLRVPVQLEGSGGACPSVGVKLGDATLSDRDFGTTVEPGRSPDAPWLRIRTTRPIDEPVVTVNVRVGCGATMVREFALLADPPPVSAIDADRAERALGASLPPVGAQPPRQGARSTEGRSASAGARTRDTTPAQRASGAVRTAPRTPAATTGGRLRVDALDPRAAAAAGVAAASGAADDYTLPPAWLKIATRLRNIEAGAVAPLPQGGASDAAATPAAAASAPQDAQSADRQSAALRAQMAQRDRTIESLRTELAQAREAASERPWWLWPLLLLLAVLLAVAGVLWRRARRQAAEASWWQPSEVEPDADLPADPPIKPAGLAAVAAAGDLAGAAATPAPVAVVADPGPDTISTLPPDGPEPVSADRLLDVQQQAEFCLSLGQFDQAVGVLADHLDEYGVTSPLMYMELLRLLHSQGRRADYDTTRRECRKALGLELPAYDDFQDEGRSLAAYPEAVERIEKAWPRREVLGVIEGFLFQAVDSQGHAPFDLPAYRELLALYGAAQERIANGSMMMASDAGTTSAMGLLAPMAVSQPPTAPLPLAAGTAGGAATPIVAGPPPGTIDFDLSDLEASSIDTIPKALKGRTPPAEPAPPAAHDADAALTVPNDFDPVPPDFQLFDPELEDSIRPGASIKKPPTP</sequence>
<comment type="caution">
    <text evidence="3">The sequence shown here is derived from an EMBL/GenBank/DDBJ whole genome shotgun (WGS) entry which is preliminary data.</text>
</comment>
<feature type="compositionally biased region" description="Low complexity" evidence="1">
    <location>
        <begin position="625"/>
        <end position="634"/>
    </location>
</feature>
<feature type="transmembrane region" description="Helical" evidence="2">
    <location>
        <begin position="290"/>
        <end position="310"/>
    </location>
</feature>
<feature type="compositionally biased region" description="Low complexity" evidence="1">
    <location>
        <begin position="162"/>
        <end position="178"/>
    </location>
</feature>
<feature type="region of interest" description="Disordered" evidence="1">
    <location>
        <begin position="123"/>
        <end position="180"/>
    </location>
</feature>
<evidence type="ECO:0000313" key="3">
    <source>
        <dbReference type="EMBL" id="RDI21391.1"/>
    </source>
</evidence>
<dbReference type="AlphaFoldDB" id="A0A370FB17"/>
<feature type="compositionally biased region" description="Low complexity" evidence="1">
    <location>
        <begin position="233"/>
        <end position="263"/>
    </location>
</feature>
<dbReference type="OrthoDB" id="9180424at2"/>
<feature type="region of interest" description="Disordered" evidence="1">
    <location>
        <begin position="605"/>
        <end position="663"/>
    </location>
</feature>
<dbReference type="RefSeq" id="WP_147284406.1">
    <property type="nucleotide sequence ID" value="NZ_QQAV01000009.1"/>
</dbReference>
<evidence type="ECO:0008006" key="5">
    <source>
        <dbReference type="Google" id="ProtNLM"/>
    </source>
</evidence>
<dbReference type="EMBL" id="QQAV01000009">
    <property type="protein sequence ID" value="RDI21391.1"/>
    <property type="molecule type" value="Genomic_DNA"/>
</dbReference>
<keyword evidence="2" id="KW-0812">Transmembrane</keyword>